<name>A0ABZ1CS84_9TREE</name>
<reference evidence="4 5" key="1">
    <citation type="submission" date="2024-01" db="EMBL/GenBank/DDBJ databases">
        <title>Comparative genomics of Cryptococcus and Kwoniella reveals pathogenesis evolution and contrasting modes of karyotype evolution via chromosome fusion or intercentromeric recombination.</title>
        <authorList>
            <person name="Coelho M.A."/>
            <person name="David-Palma M."/>
            <person name="Shea T."/>
            <person name="Bowers K."/>
            <person name="McGinley-Smith S."/>
            <person name="Mohammad A.W."/>
            <person name="Gnirke A."/>
            <person name="Yurkov A.M."/>
            <person name="Nowrousian M."/>
            <person name="Sun S."/>
            <person name="Cuomo C.A."/>
            <person name="Heitman J."/>
        </authorList>
    </citation>
    <scope>NUCLEOTIDE SEQUENCE [LARGE SCALE GENOMIC DNA]</scope>
    <source>
        <strain evidence="4">CBS 11374</strain>
    </source>
</reference>
<keyword evidence="1" id="KW-0479">Metal-binding</keyword>
<dbReference type="InterPro" id="IPR001841">
    <property type="entry name" value="Znf_RING"/>
</dbReference>
<evidence type="ECO:0000256" key="2">
    <source>
        <dbReference type="SAM" id="MobiDB-lite"/>
    </source>
</evidence>
<evidence type="ECO:0000313" key="4">
    <source>
        <dbReference type="EMBL" id="WRT64217.1"/>
    </source>
</evidence>
<dbReference type="InterPro" id="IPR013083">
    <property type="entry name" value="Znf_RING/FYVE/PHD"/>
</dbReference>
<keyword evidence="5" id="KW-1185">Reference proteome</keyword>
<dbReference type="GeneID" id="87953277"/>
<evidence type="ECO:0000256" key="1">
    <source>
        <dbReference type="PROSITE-ProRule" id="PRU00175"/>
    </source>
</evidence>
<keyword evidence="1" id="KW-0863">Zinc-finger</keyword>
<keyword evidence="1" id="KW-0862">Zinc</keyword>
<protein>
    <recommendedName>
        <fullName evidence="3">RING-type domain-containing protein</fullName>
    </recommendedName>
</protein>
<organism evidence="4 5">
    <name type="scientific">Kwoniella shivajii</name>
    <dbReference type="NCBI Taxonomy" id="564305"/>
    <lineage>
        <taxon>Eukaryota</taxon>
        <taxon>Fungi</taxon>
        <taxon>Dikarya</taxon>
        <taxon>Basidiomycota</taxon>
        <taxon>Agaricomycotina</taxon>
        <taxon>Tremellomycetes</taxon>
        <taxon>Tremellales</taxon>
        <taxon>Cryptococcaceae</taxon>
        <taxon>Kwoniella</taxon>
    </lineage>
</organism>
<sequence>MKKERQYDFNRLENETRTSSSSKMKWDIPSRISRTQTQKDLMQREKISIERISKYVPVMYRQKALNHVITFYKQKNEELKNQELEGGVQSEMGPLELEANKDRIKFSISELPPRKTITRMAGSDLDGPFTSPSALYSKESLPTIANSVTIEHHHHSPTKPLPFNNTHKSSKALSVQENPTLSYRRAREAHGRLEISNMWYKRKMKIRKHRRLRRPRSALDEILGSPEARFQHRGRSAQPALIEAECIICSEDMTEIAKKAVLGGKGGVDGEAALWVCELADCGALFCITCVKSYIDHSENIICPACTRSWDTNKFEEQYSVYDNSSNQRKGK</sequence>
<dbReference type="SUPFAM" id="SSF57850">
    <property type="entry name" value="RING/U-box"/>
    <property type="match status" value="1"/>
</dbReference>
<proteinExistence type="predicted"/>
<dbReference type="EMBL" id="CP141881">
    <property type="protein sequence ID" value="WRT64217.1"/>
    <property type="molecule type" value="Genomic_DNA"/>
</dbReference>
<dbReference type="Proteomes" id="UP001329825">
    <property type="component" value="Chromosome 1"/>
</dbReference>
<feature type="domain" description="RING-type" evidence="3">
    <location>
        <begin position="246"/>
        <end position="307"/>
    </location>
</feature>
<evidence type="ECO:0000313" key="5">
    <source>
        <dbReference type="Proteomes" id="UP001329825"/>
    </source>
</evidence>
<dbReference type="PROSITE" id="PS50089">
    <property type="entry name" value="ZF_RING_2"/>
    <property type="match status" value="1"/>
</dbReference>
<dbReference type="RefSeq" id="XP_062788957.1">
    <property type="nucleotide sequence ID" value="XM_062932906.1"/>
</dbReference>
<feature type="compositionally biased region" description="Basic and acidic residues" evidence="2">
    <location>
        <begin position="1"/>
        <end position="16"/>
    </location>
</feature>
<accession>A0ABZ1CS84</accession>
<evidence type="ECO:0000259" key="3">
    <source>
        <dbReference type="PROSITE" id="PS50089"/>
    </source>
</evidence>
<dbReference type="Gene3D" id="3.30.40.10">
    <property type="entry name" value="Zinc/RING finger domain, C3HC4 (zinc finger)"/>
    <property type="match status" value="1"/>
</dbReference>
<feature type="region of interest" description="Disordered" evidence="2">
    <location>
        <begin position="1"/>
        <end position="26"/>
    </location>
</feature>
<gene>
    <name evidence="4" type="ORF">IL334_001146</name>
</gene>